<evidence type="ECO:0000256" key="1">
    <source>
        <dbReference type="SAM" id="Phobius"/>
    </source>
</evidence>
<dbReference type="Proteomes" id="UP001206572">
    <property type="component" value="Unassembled WGS sequence"/>
</dbReference>
<sequence length="73" mass="8215">MNRTAWMRQGHRWLSIVFTVTVILNVAARAVGEGEPSPWITYAPLPPLFLQLLSGLYLFALPYVPKRRSTSSA</sequence>
<evidence type="ECO:0000313" key="3">
    <source>
        <dbReference type="Proteomes" id="UP001206572"/>
    </source>
</evidence>
<protein>
    <recommendedName>
        <fullName evidence="4">Transmembrane protein</fullName>
    </recommendedName>
</protein>
<evidence type="ECO:0008006" key="4">
    <source>
        <dbReference type="Google" id="ProtNLM"/>
    </source>
</evidence>
<name>A0ABT2AH21_9BURK</name>
<keyword evidence="3" id="KW-1185">Reference proteome</keyword>
<dbReference type="RefSeq" id="WP_258826420.1">
    <property type="nucleotide sequence ID" value="NZ_JANUHA010000002.1"/>
</dbReference>
<feature type="transmembrane region" description="Helical" evidence="1">
    <location>
        <begin position="48"/>
        <end position="64"/>
    </location>
</feature>
<keyword evidence="1" id="KW-0812">Transmembrane</keyword>
<comment type="caution">
    <text evidence="2">The sequence shown here is derived from an EMBL/GenBank/DDBJ whole genome shotgun (WGS) entry which is preliminary data.</text>
</comment>
<proteinExistence type="predicted"/>
<accession>A0ABT2AH21</accession>
<evidence type="ECO:0000313" key="2">
    <source>
        <dbReference type="EMBL" id="MCS0595335.1"/>
    </source>
</evidence>
<keyword evidence="1" id="KW-1133">Transmembrane helix</keyword>
<reference evidence="2 3" key="1">
    <citation type="submission" date="2022-08" db="EMBL/GenBank/DDBJ databases">
        <title>Reclassification of Massilia species as members of the genera Telluria, Duganella, Pseudoduganella, Mokoshia gen. nov. and Zemynaea gen. nov. using orthogonal and non-orthogonal genome-based approaches.</title>
        <authorList>
            <person name="Bowman J.P."/>
        </authorList>
    </citation>
    <scope>NUCLEOTIDE SEQUENCE [LARGE SCALE GENOMIC DNA]</scope>
    <source>
        <strain evidence="2 3">JCM 31661</strain>
    </source>
</reference>
<dbReference type="EMBL" id="JANUHA010000002">
    <property type="protein sequence ID" value="MCS0595335.1"/>
    <property type="molecule type" value="Genomic_DNA"/>
</dbReference>
<gene>
    <name evidence="2" type="ORF">NX780_03140</name>
</gene>
<keyword evidence="1" id="KW-0472">Membrane</keyword>
<organism evidence="2 3">
    <name type="scientific">Massilia agri</name>
    <dbReference type="NCBI Taxonomy" id="1886785"/>
    <lineage>
        <taxon>Bacteria</taxon>
        <taxon>Pseudomonadati</taxon>
        <taxon>Pseudomonadota</taxon>
        <taxon>Betaproteobacteria</taxon>
        <taxon>Burkholderiales</taxon>
        <taxon>Oxalobacteraceae</taxon>
        <taxon>Telluria group</taxon>
        <taxon>Massilia</taxon>
    </lineage>
</organism>